<feature type="transmembrane region" description="Helical" evidence="1">
    <location>
        <begin position="1595"/>
        <end position="1613"/>
    </location>
</feature>
<dbReference type="Proteomes" id="UP000285430">
    <property type="component" value="Unassembled WGS sequence"/>
</dbReference>
<feature type="transmembrane region" description="Helical" evidence="1">
    <location>
        <begin position="1479"/>
        <end position="1500"/>
    </location>
</feature>
<protein>
    <submittedName>
        <fullName evidence="2">Uncharacterized protein</fullName>
    </submittedName>
</protein>
<feature type="transmembrane region" description="Helical" evidence="1">
    <location>
        <begin position="1647"/>
        <end position="1667"/>
    </location>
</feature>
<proteinExistence type="predicted"/>
<comment type="caution">
    <text evidence="2">The sequence shown here is derived from an EMBL/GenBank/DDBJ whole genome shotgun (WGS) entry which is preliminary data.</text>
</comment>
<gene>
    <name evidence="2" type="ORF">DYB37_010771</name>
</gene>
<dbReference type="EMBL" id="QUTH01004255">
    <property type="protein sequence ID" value="RHZ14735.1"/>
    <property type="molecule type" value="Genomic_DNA"/>
</dbReference>
<feature type="transmembrane region" description="Helical" evidence="1">
    <location>
        <begin position="768"/>
        <end position="790"/>
    </location>
</feature>
<evidence type="ECO:0000313" key="2">
    <source>
        <dbReference type="EMBL" id="RHZ14735.1"/>
    </source>
</evidence>
<evidence type="ECO:0000256" key="1">
    <source>
        <dbReference type="SAM" id="Phobius"/>
    </source>
</evidence>
<sequence>MFSSPKSNAYVVVKVYGRLFCYWVPLGFAYVAFSLGCNVGYMALLTEYTTNDYWWRQFNTSGGQTFVADIFNAKINLGQSGPFDLYQSPILKNYGDTTTFIDMPPTAARRHLMSAVPLEKAVMTIRQNSLYENVYSIVAHCWVDFDRRFEMAHTSARQRRCAARQLTNAGVYMATMLRNVDSDDLTLSAYGIQINQTILAPLMVLPGGPEWVIALHRQTSNWLPEADEVALWRQHGLRHLSLQFQNRFHYSLDSSITIVNALMMTQTMKIASMPYIDRGTAAWSTRTISVGLWSDMTKAIGFGASLVRNSNTSVEALGRDWDVAYIGTSSTVGATLMRKYLGPLANWDTMFLMPPRSLVALVVSFQSRFHAAASDATFTAAMDSLQSVNVEVVPPHWGADSIVYYGGNPICAPVALARSFVQMPFSFDDTCQTQAPFQMALDAPGVVFATLLANASTPNTTVEACSSSTAASMASCVKVVTRATALLSGLAMPFQVDDIASVGQEVQKLDILFIQMATINATKNILLTQQIIGDDRAWDLFGWVALHDWVHGTREVFTFEGDAGSLTLMSTRSDNIPVAANALELPKTACLYFWTAALWVSVLAAVVSTLLVVYATANKFQIEGRNLFHFNRVFGSVWIGRPLLFVRGITAIIILSTAPATISTTPHRVTSFTPYQREWTSQLLLYSESLWVVYVLNDILLPFTIELQIASDVAPVSSFLAFSAVVSLDVASPYQVQANVAQDCTFTSFRRGVACTGGEVRLGSGERVAHLLGLQFASLVVALVATVTYVRCYPSRHPPRTTAPNNVLIPAATEAFFVRSSGRFASSRHLDAVTCVMSGMLPWKQTLFDFKIWATVMRHNKSNTRRMSFRDATFQHEVSGPTPPPMFGRKHAWLGFVGLLYMVTSISGSYAFFQLTQSAMSNDFWWASFDTNTQVHLSNWFNQNLQLHQFASNVDLTALEQGTLALTTNASATALQIAPLYATSVQDEANSLGNVVQSLRKMDSCAIPWIMTAYCYVDFSRRWDMANTAAKQRRCATDQSNAAVYLESVLRNTDWSQLSSCWGEALDIGVFTYLQTTTDGLAWLSRTSHAMETTSVMDEVGHWSNANLSSYSTQWQNYKSLGVVETFSIRNAFGWKYPLTLKYSNGSLQLSVQTSLKMQRPFAHDLMAVLSNATSRIHGKSLVRDSPLFAYLNVTAEQSLVDGGLLLPPLGNGFSLIQRYLGPFGSVTMKRVACPLALRGLYKNITLALMELFASRQDTQHAMWPIYTSYTIAPRPKMWNSVALGGGNVLCEFNPSAATSKIPGLAFSSGGSCGLNLQEFIIGDTKTIMTALVAVKNVSVSAVARLEFRNPTSTLAALEASVAFLHTYFDPALATTFYTQAQIVKAVVRDQLHVQMIQFIRPNLTFSLSQMTLFVETEVDFEVYAWLYAFDWVQGVREVVSFQGDNGTLTLLSMGTNPLDAPVNPMEVPSNVAYYLRYLVQYITLVMFCVASVVCVYIIALKGQVEAANLMVFSRIAGLVWIGRWLIFLRALSAVCLLATSTLVLKRPLDGLVSYFESVQRPWYMVILAAGELNWMVYIVNDVFSVATKAFTAKYANTSYFVTWIASAVWVFAAPPSQSVTLDRNCTVVTVDFEVVCHSGVVEIGSVRHFCSLLALVFGCCGLCYAAERFRHWKHGTKPPQPHASLLLYAAAKHQFSSTNWDHMGTRYLDKASAVLTGILTVEMHGALYVFDTKSWRVYVIWIQDINGQCSQAPTHLQHALPLVE</sequence>
<feature type="transmembrane region" description="Helical" evidence="1">
    <location>
        <begin position="1521"/>
        <end position="1543"/>
    </location>
</feature>
<feature type="transmembrane region" description="Helical" evidence="1">
    <location>
        <begin position="638"/>
        <end position="663"/>
    </location>
</feature>
<feature type="transmembrane region" description="Helical" evidence="1">
    <location>
        <begin position="20"/>
        <end position="44"/>
    </location>
</feature>
<organism evidence="2 3">
    <name type="scientific">Aphanomyces astaci</name>
    <name type="common">Crayfish plague agent</name>
    <dbReference type="NCBI Taxonomy" id="112090"/>
    <lineage>
        <taxon>Eukaryota</taxon>
        <taxon>Sar</taxon>
        <taxon>Stramenopiles</taxon>
        <taxon>Oomycota</taxon>
        <taxon>Saprolegniomycetes</taxon>
        <taxon>Saprolegniales</taxon>
        <taxon>Verrucalvaceae</taxon>
        <taxon>Aphanomyces</taxon>
    </lineage>
</organism>
<dbReference type="VEuPathDB" id="FungiDB:H257_14627"/>
<reference evidence="2 3" key="1">
    <citation type="submission" date="2018-08" db="EMBL/GenBank/DDBJ databases">
        <title>Aphanomyces genome sequencing and annotation.</title>
        <authorList>
            <person name="Minardi D."/>
            <person name="Oidtmann B."/>
            <person name="Van Der Giezen M."/>
            <person name="Studholme D.J."/>
        </authorList>
    </citation>
    <scope>NUCLEOTIDE SEQUENCE [LARGE SCALE GENOMIC DNA]</scope>
    <source>
        <strain evidence="2 3">Da</strain>
    </source>
</reference>
<feature type="transmembrane region" description="Helical" evidence="1">
    <location>
        <begin position="892"/>
        <end position="913"/>
    </location>
</feature>
<accession>A0A3R7EU96</accession>
<evidence type="ECO:0000313" key="3">
    <source>
        <dbReference type="Proteomes" id="UP000285430"/>
    </source>
</evidence>
<keyword evidence="1" id="KW-1133">Transmembrane helix</keyword>
<name>A0A3R7EU96_APHAT</name>
<feature type="transmembrane region" description="Helical" evidence="1">
    <location>
        <begin position="1563"/>
        <end position="1583"/>
    </location>
</feature>
<feature type="transmembrane region" description="Helical" evidence="1">
    <location>
        <begin position="591"/>
        <end position="617"/>
    </location>
</feature>
<keyword evidence="1" id="KW-0472">Membrane</keyword>
<keyword evidence="1" id="KW-0812">Transmembrane</keyword>